<sequence length="183" mass="20527">MKLVDRKYVEQNKSEIIEAIKAGKIFIYPTDTIYGLGCDATNTKSVQKIREIKKRETKPFSIIVPSKEWIIENCKPARSEDYSGGSEIGNLNKYLPGPYTLIVNKKTGGTLGVRIPKHWFTQVVTDAGMPFITTSVNFSGEPHMEKIEDVKPEVLEAVDYVVYEGEKRGKPSEKIVLTKEGSV</sequence>
<keyword evidence="9" id="KW-0067">ATP-binding</keyword>
<proteinExistence type="inferred from homology"/>
<evidence type="ECO:0000313" key="14">
    <source>
        <dbReference type="Proteomes" id="UP000178612"/>
    </source>
</evidence>
<dbReference type="InterPro" id="IPR050156">
    <property type="entry name" value="TC-AMP_synthase_SUA5"/>
</dbReference>
<keyword evidence="7" id="KW-0548">Nucleotidyltransferase</keyword>
<dbReference type="PANTHER" id="PTHR17490:SF16">
    <property type="entry name" value="THREONYLCARBAMOYL-AMP SYNTHASE"/>
    <property type="match status" value="1"/>
</dbReference>
<evidence type="ECO:0000256" key="2">
    <source>
        <dbReference type="ARBA" id="ARBA00007663"/>
    </source>
</evidence>
<keyword evidence="4" id="KW-0963">Cytoplasm</keyword>
<evidence type="ECO:0000256" key="3">
    <source>
        <dbReference type="ARBA" id="ARBA00012584"/>
    </source>
</evidence>
<keyword evidence="6" id="KW-0819">tRNA processing</keyword>
<comment type="catalytic activity">
    <reaction evidence="11">
        <text>L-threonine + hydrogencarbonate + ATP = L-threonylcarbamoyladenylate + diphosphate + H2O</text>
        <dbReference type="Rhea" id="RHEA:36407"/>
        <dbReference type="ChEBI" id="CHEBI:15377"/>
        <dbReference type="ChEBI" id="CHEBI:17544"/>
        <dbReference type="ChEBI" id="CHEBI:30616"/>
        <dbReference type="ChEBI" id="CHEBI:33019"/>
        <dbReference type="ChEBI" id="CHEBI:57926"/>
        <dbReference type="ChEBI" id="CHEBI:73682"/>
        <dbReference type="EC" id="2.7.7.87"/>
    </reaction>
</comment>
<dbReference type="InterPro" id="IPR017945">
    <property type="entry name" value="DHBP_synth_RibB-like_a/b_dom"/>
</dbReference>
<dbReference type="GO" id="GO:0008033">
    <property type="term" value="P:tRNA processing"/>
    <property type="evidence" value="ECO:0007669"/>
    <property type="project" value="UniProtKB-KW"/>
</dbReference>
<feature type="domain" description="YrdC-like" evidence="12">
    <location>
        <begin position="10"/>
        <end position="183"/>
    </location>
</feature>
<evidence type="ECO:0000256" key="5">
    <source>
        <dbReference type="ARBA" id="ARBA00022679"/>
    </source>
</evidence>
<keyword evidence="8" id="KW-0547">Nucleotide-binding</keyword>
<comment type="similarity">
    <text evidence="2">Belongs to the SUA5 family.</text>
</comment>
<dbReference type="GO" id="GO:0003725">
    <property type="term" value="F:double-stranded RNA binding"/>
    <property type="evidence" value="ECO:0007669"/>
    <property type="project" value="InterPro"/>
</dbReference>
<evidence type="ECO:0000313" key="13">
    <source>
        <dbReference type="EMBL" id="OHA91554.1"/>
    </source>
</evidence>
<dbReference type="EMBL" id="MHVJ01000011">
    <property type="protein sequence ID" value="OHA91554.1"/>
    <property type="molecule type" value="Genomic_DNA"/>
</dbReference>
<reference evidence="13 14" key="1">
    <citation type="journal article" date="2016" name="Nat. Commun.">
        <title>Thousands of microbial genomes shed light on interconnected biogeochemical processes in an aquifer system.</title>
        <authorList>
            <person name="Anantharaman K."/>
            <person name="Brown C.T."/>
            <person name="Hug L.A."/>
            <person name="Sharon I."/>
            <person name="Castelle C.J."/>
            <person name="Probst A.J."/>
            <person name="Thomas B.C."/>
            <person name="Singh A."/>
            <person name="Wilkins M.J."/>
            <person name="Karaoz U."/>
            <person name="Brodie E.L."/>
            <person name="Williams K.H."/>
            <person name="Hubbard S.S."/>
            <person name="Banfield J.F."/>
        </authorList>
    </citation>
    <scope>NUCLEOTIDE SEQUENCE [LARGE SCALE GENOMIC DNA]</scope>
</reference>
<evidence type="ECO:0000256" key="9">
    <source>
        <dbReference type="ARBA" id="ARBA00022840"/>
    </source>
</evidence>
<dbReference type="EC" id="2.7.7.87" evidence="3"/>
<evidence type="ECO:0000256" key="11">
    <source>
        <dbReference type="ARBA" id="ARBA00048366"/>
    </source>
</evidence>
<dbReference type="GO" id="GO:0005524">
    <property type="term" value="F:ATP binding"/>
    <property type="evidence" value="ECO:0007669"/>
    <property type="project" value="UniProtKB-KW"/>
</dbReference>
<evidence type="ECO:0000256" key="6">
    <source>
        <dbReference type="ARBA" id="ARBA00022694"/>
    </source>
</evidence>
<evidence type="ECO:0000256" key="1">
    <source>
        <dbReference type="ARBA" id="ARBA00004496"/>
    </source>
</evidence>
<gene>
    <name evidence="13" type="ORF">A2758_00345</name>
</gene>
<dbReference type="SUPFAM" id="SSF55821">
    <property type="entry name" value="YrdC/RibB"/>
    <property type="match status" value="1"/>
</dbReference>
<name>A0A1G2T2S3_9BACT</name>
<dbReference type="InterPro" id="IPR006070">
    <property type="entry name" value="Sua5-like_dom"/>
</dbReference>
<dbReference type="AlphaFoldDB" id="A0A1G2T2S3"/>
<comment type="caution">
    <text evidence="13">The sequence shown here is derived from an EMBL/GenBank/DDBJ whole genome shotgun (WGS) entry which is preliminary data.</text>
</comment>
<evidence type="ECO:0000259" key="12">
    <source>
        <dbReference type="PROSITE" id="PS51163"/>
    </source>
</evidence>
<dbReference type="GO" id="GO:0061710">
    <property type="term" value="F:L-threonylcarbamoyladenylate synthase"/>
    <property type="evidence" value="ECO:0007669"/>
    <property type="project" value="UniProtKB-EC"/>
</dbReference>
<protein>
    <recommendedName>
        <fullName evidence="10">L-threonylcarbamoyladenylate synthase</fullName>
        <ecNumber evidence="3">2.7.7.87</ecNumber>
    </recommendedName>
    <alternativeName>
        <fullName evidence="10">L-threonylcarbamoyladenylate synthase</fullName>
    </alternativeName>
</protein>
<dbReference type="PROSITE" id="PS51163">
    <property type="entry name" value="YRDC"/>
    <property type="match status" value="1"/>
</dbReference>
<dbReference type="Pfam" id="PF01300">
    <property type="entry name" value="Sua5_yciO_yrdC"/>
    <property type="match status" value="1"/>
</dbReference>
<evidence type="ECO:0000256" key="7">
    <source>
        <dbReference type="ARBA" id="ARBA00022695"/>
    </source>
</evidence>
<evidence type="ECO:0000256" key="10">
    <source>
        <dbReference type="ARBA" id="ARBA00029774"/>
    </source>
</evidence>
<dbReference type="GO" id="GO:0005737">
    <property type="term" value="C:cytoplasm"/>
    <property type="evidence" value="ECO:0007669"/>
    <property type="project" value="UniProtKB-SubCell"/>
</dbReference>
<comment type="subcellular location">
    <subcellularLocation>
        <location evidence="1">Cytoplasm</location>
    </subcellularLocation>
</comment>
<evidence type="ECO:0000256" key="4">
    <source>
        <dbReference type="ARBA" id="ARBA00022490"/>
    </source>
</evidence>
<accession>A0A1G2T2S3</accession>
<organism evidence="13 14">
    <name type="scientific">Candidatus Zambryskibacteria bacterium RIFCSPHIGHO2_01_FULL_49_18</name>
    <dbReference type="NCBI Taxonomy" id="1802740"/>
    <lineage>
        <taxon>Bacteria</taxon>
        <taxon>Candidatus Zambryskiibacteriota</taxon>
    </lineage>
</organism>
<dbReference type="Proteomes" id="UP000178612">
    <property type="component" value="Unassembled WGS sequence"/>
</dbReference>
<keyword evidence="5" id="KW-0808">Transferase</keyword>
<dbReference type="Gene3D" id="3.90.870.10">
    <property type="entry name" value="DHBP synthase"/>
    <property type="match status" value="1"/>
</dbReference>
<dbReference type="GO" id="GO:0006450">
    <property type="term" value="P:regulation of translational fidelity"/>
    <property type="evidence" value="ECO:0007669"/>
    <property type="project" value="TreeGrafter"/>
</dbReference>
<dbReference type="GO" id="GO:0000049">
    <property type="term" value="F:tRNA binding"/>
    <property type="evidence" value="ECO:0007669"/>
    <property type="project" value="TreeGrafter"/>
</dbReference>
<dbReference type="PANTHER" id="PTHR17490">
    <property type="entry name" value="SUA5"/>
    <property type="match status" value="1"/>
</dbReference>
<evidence type="ECO:0000256" key="8">
    <source>
        <dbReference type="ARBA" id="ARBA00022741"/>
    </source>
</evidence>